<proteinExistence type="predicted"/>
<keyword evidence="1" id="KW-1133">Transmembrane helix</keyword>
<organism evidence="2 3">
    <name type="scientific">Chromatium okenii</name>
    <dbReference type="NCBI Taxonomy" id="61644"/>
    <lineage>
        <taxon>Bacteria</taxon>
        <taxon>Pseudomonadati</taxon>
        <taxon>Pseudomonadota</taxon>
        <taxon>Gammaproteobacteria</taxon>
        <taxon>Chromatiales</taxon>
        <taxon>Chromatiaceae</taxon>
        <taxon>Chromatium</taxon>
    </lineage>
</organism>
<dbReference type="AlphaFoldDB" id="A0A2S7XP00"/>
<dbReference type="EMBL" id="PPGH01000037">
    <property type="protein sequence ID" value="PQJ95111.1"/>
    <property type="molecule type" value="Genomic_DNA"/>
</dbReference>
<gene>
    <name evidence="2" type="ORF">CXB77_12445</name>
</gene>
<keyword evidence="3" id="KW-1185">Reference proteome</keyword>
<sequence>MKWLKILALILGSAWFFPVSCTSALYAGIHINAHLDKREVKRGDQLHSGFSVAVTSNNNDAQFRLLVLSELHRFRVVGEQYQLLLPKPFARMKINDYQYIAYRVLEQKENSQLIEVEDSNDDRTIWSCYRTDGRAVTPIASRMFHVGYMMNALPYAFGIALFLHGIGLILRRRIAHLSST</sequence>
<name>A0A2S7XP00_9GAMM</name>
<protein>
    <submittedName>
        <fullName evidence="2">Uncharacterized protein</fullName>
    </submittedName>
</protein>
<comment type="caution">
    <text evidence="2">The sequence shown here is derived from an EMBL/GenBank/DDBJ whole genome shotgun (WGS) entry which is preliminary data.</text>
</comment>
<dbReference type="Proteomes" id="UP000239936">
    <property type="component" value="Unassembled WGS sequence"/>
</dbReference>
<reference evidence="2 3" key="1">
    <citation type="submission" date="2018-01" db="EMBL/GenBank/DDBJ databases">
        <title>The complete genome sequence of Chromatium okenii LaCa, a purple sulfur bacterium with a turbulent life.</title>
        <authorList>
            <person name="Luedin S.M."/>
            <person name="Liechti N."/>
            <person name="Storelli N."/>
            <person name="Danza F."/>
            <person name="Wittwer M."/>
            <person name="Pothier J.F."/>
            <person name="Tonolla M.A."/>
        </authorList>
    </citation>
    <scope>NUCLEOTIDE SEQUENCE [LARGE SCALE GENOMIC DNA]</scope>
    <source>
        <strain evidence="2 3">LaCa</strain>
    </source>
</reference>
<evidence type="ECO:0000313" key="2">
    <source>
        <dbReference type="EMBL" id="PQJ95111.1"/>
    </source>
</evidence>
<accession>A0A2S7XP00</accession>
<evidence type="ECO:0000313" key="3">
    <source>
        <dbReference type="Proteomes" id="UP000239936"/>
    </source>
</evidence>
<keyword evidence="1" id="KW-0472">Membrane</keyword>
<dbReference type="RefSeq" id="WP_105074167.1">
    <property type="nucleotide sequence ID" value="NZ_PPGH01000037.1"/>
</dbReference>
<evidence type="ECO:0000256" key="1">
    <source>
        <dbReference type="SAM" id="Phobius"/>
    </source>
</evidence>
<keyword evidence="1" id="KW-0812">Transmembrane</keyword>
<feature type="transmembrane region" description="Helical" evidence="1">
    <location>
        <begin position="152"/>
        <end position="170"/>
    </location>
</feature>